<organism evidence="1 2">
    <name type="scientific">Aquimarina spongiae</name>
    <dbReference type="NCBI Taxonomy" id="570521"/>
    <lineage>
        <taxon>Bacteria</taxon>
        <taxon>Pseudomonadati</taxon>
        <taxon>Bacteroidota</taxon>
        <taxon>Flavobacteriia</taxon>
        <taxon>Flavobacteriales</taxon>
        <taxon>Flavobacteriaceae</taxon>
        <taxon>Aquimarina</taxon>
    </lineage>
</organism>
<dbReference type="EMBL" id="FQYP01000002">
    <property type="protein sequence ID" value="SHI60049.1"/>
    <property type="molecule type" value="Genomic_DNA"/>
</dbReference>
<sequence>MDIAKHEGLMQLETNYVFQTLYSEGEINHAEKQSILVNEAYQFLSEIMGPKDNFCVLVVAPQDWTRNAYSPVVGMPEYYRGNLIVGAGQNHMASGYQEMIQSFPKDMTQDLVSTYTNANGQLDMRLFFDKLVIHELTHSFQDPENQENYSMSRWLEEIHANMGLYAFYKTKKPKELKYVMELVDFSLKNPPPDLSYTSLLDFDRHYYEMNPANYGQYQMRFTQTAKQLIDSLGNDILKPLNDFLIKYDDSWKGKMSEEDFGNRLSTEVDPYFLKIMHDW</sequence>
<dbReference type="STRING" id="570521.SAMN04488508_102103"/>
<gene>
    <name evidence="1" type="ORF">SAMN04488508_102103</name>
</gene>
<name>A0A1M6CGA7_9FLAO</name>
<dbReference type="AlphaFoldDB" id="A0A1M6CGA7"/>
<proteinExistence type="predicted"/>
<dbReference type="Proteomes" id="UP000184432">
    <property type="component" value="Unassembled WGS sequence"/>
</dbReference>
<evidence type="ECO:0000313" key="1">
    <source>
        <dbReference type="EMBL" id="SHI60049.1"/>
    </source>
</evidence>
<reference evidence="2" key="1">
    <citation type="submission" date="2016-11" db="EMBL/GenBank/DDBJ databases">
        <authorList>
            <person name="Varghese N."/>
            <person name="Submissions S."/>
        </authorList>
    </citation>
    <scope>NUCLEOTIDE SEQUENCE [LARGE SCALE GENOMIC DNA]</scope>
    <source>
        <strain evidence="2">DSM 22623</strain>
    </source>
</reference>
<keyword evidence="2" id="KW-1185">Reference proteome</keyword>
<accession>A0A1M6CGA7</accession>
<evidence type="ECO:0000313" key="2">
    <source>
        <dbReference type="Proteomes" id="UP000184432"/>
    </source>
</evidence>
<protein>
    <submittedName>
        <fullName evidence="1">Uncharacterized protein</fullName>
    </submittedName>
</protein>